<protein>
    <submittedName>
        <fullName evidence="2">Uncharacterized protein</fullName>
    </submittedName>
</protein>
<comment type="caution">
    <text evidence="2">The sequence shown here is derived from an EMBL/GenBank/DDBJ whole genome shotgun (WGS) entry which is preliminary data.</text>
</comment>
<evidence type="ECO:0000256" key="1">
    <source>
        <dbReference type="SAM" id="MobiDB-lite"/>
    </source>
</evidence>
<keyword evidence="3" id="KW-1185">Reference proteome</keyword>
<reference evidence="3" key="1">
    <citation type="journal article" date="2019" name="Int. J. Syst. Evol. Microbiol.">
        <title>The Global Catalogue of Microorganisms (GCM) 10K type strain sequencing project: providing services to taxonomists for standard genome sequencing and annotation.</title>
        <authorList>
            <consortium name="The Broad Institute Genomics Platform"/>
            <consortium name="The Broad Institute Genome Sequencing Center for Infectious Disease"/>
            <person name="Wu L."/>
            <person name="Ma J."/>
        </authorList>
    </citation>
    <scope>NUCLEOTIDE SEQUENCE [LARGE SCALE GENOMIC DNA]</scope>
    <source>
        <strain evidence="3">JCM 17024</strain>
    </source>
</reference>
<name>A0ABP7NLM7_9MICO</name>
<accession>A0ABP7NLM7</accession>
<organism evidence="2 3">
    <name type="scientific">Microbacterium soli</name>
    <dbReference type="NCBI Taxonomy" id="446075"/>
    <lineage>
        <taxon>Bacteria</taxon>
        <taxon>Bacillati</taxon>
        <taxon>Actinomycetota</taxon>
        <taxon>Actinomycetes</taxon>
        <taxon>Micrococcales</taxon>
        <taxon>Microbacteriaceae</taxon>
        <taxon>Microbacterium</taxon>
    </lineage>
</organism>
<dbReference type="RefSeq" id="WP_344820359.1">
    <property type="nucleotide sequence ID" value="NZ_BAABCP010000002.1"/>
</dbReference>
<gene>
    <name evidence="2" type="ORF">GCM10022383_28330</name>
</gene>
<evidence type="ECO:0000313" key="3">
    <source>
        <dbReference type="Proteomes" id="UP001501591"/>
    </source>
</evidence>
<dbReference type="EMBL" id="BAABCP010000002">
    <property type="protein sequence ID" value="GAA3948877.1"/>
    <property type="molecule type" value="Genomic_DNA"/>
</dbReference>
<proteinExistence type="predicted"/>
<evidence type="ECO:0000313" key="2">
    <source>
        <dbReference type="EMBL" id="GAA3948877.1"/>
    </source>
</evidence>
<sequence>MHDITIQGGEILANLDDRSMTGLLIPYGEEGHTNAGRVTVQAGSIALPADPSVVSLNIDHDRYQPVGRATRLWETAQGIMATFTIAKTPAGDAALADTTRPALSAEFKTDIDANRVARNGILAAAAKVVAGAFPSARVLAELAEGEIASDKSESEYTYTDYDGRKYKRVYESESTTEEVEGGTKTTTVTTSTETEVSADPEEEPIVAEQETVQAGAVPGTIAPAGGAAVLASRGPSGMEIAAAIAAVRANRNDQKAVEVLAALEDIVTSDAGAAIQPNWMGDIAAGITYVQEYITLFNPGDEITAGGKKGYKVLRGTSAAPLDAPMDGSWSGNKTAIKSHKGRVSEHSSVLDRWAMGEDIGREFWDLPGGLDFVLAFLRLQQEDYSIWQDDTALAYAVATAGDPVAPTTTAYPDNYPTALGHLIQGILAVKKRKSDGRRDTPTFAITNDVDYEQLIYAAGGEQNLPAFVNIALSTSGTGTVDGNVQVVNGDVGIEDTGACLVGASYAIDFDRPAGGLLEVDALDLARGGIDKAVHGYLQTFVKRPEALVLIGTADDDEA</sequence>
<feature type="region of interest" description="Disordered" evidence="1">
    <location>
        <begin position="172"/>
        <end position="204"/>
    </location>
</feature>
<dbReference type="Proteomes" id="UP001501591">
    <property type="component" value="Unassembled WGS sequence"/>
</dbReference>
<feature type="compositionally biased region" description="Low complexity" evidence="1">
    <location>
        <begin position="182"/>
        <end position="195"/>
    </location>
</feature>